<keyword evidence="4 8" id="KW-0012">Acyltransferase</keyword>
<dbReference type="EC" id="2.3.1.-" evidence="4"/>
<feature type="domain" description="Peripheral subunit-binding (PSBD)" evidence="7">
    <location>
        <begin position="145"/>
        <end position="182"/>
    </location>
</feature>
<dbReference type="PANTHER" id="PTHR23151:SF90">
    <property type="entry name" value="DIHYDROLIPOYLLYSINE-RESIDUE ACETYLTRANSFERASE COMPONENT OF PYRUVATE DEHYDROGENASE COMPLEX, MITOCHONDRIAL-RELATED"/>
    <property type="match status" value="1"/>
</dbReference>
<dbReference type="SUPFAM" id="SSF47005">
    <property type="entry name" value="Peripheral subunit-binding domain of 2-oxo acid dehydrogenase complex"/>
    <property type="match status" value="1"/>
</dbReference>
<keyword evidence="4 8" id="KW-0808">Transferase</keyword>
<feature type="region of interest" description="Disordered" evidence="5">
    <location>
        <begin position="186"/>
        <end position="239"/>
    </location>
</feature>
<protein>
    <recommendedName>
        <fullName evidence="4">Dihydrolipoamide acetyltransferase component of pyruvate dehydrogenase complex</fullName>
        <ecNumber evidence="4">2.3.1.-</ecNumber>
    </recommendedName>
</protein>
<evidence type="ECO:0000259" key="7">
    <source>
        <dbReference type="PROSITE" id="PS51826"/>
    </source>
</evidence>
<dbReference type="InterPro" id="IPR045257">
    <property type="entry name" value="E2/Pdx1"/>
</dbReference>
<evidence type="ECO:0000256" key="4">
    <source>
        <dbReference type="RuleBase" id="RU003423"/>
    </source>
</evidence>
<dbReference type="PANTHER" id="PTHR23151">
    <property type="entry name" value="DIHYDROLIPOAMIDE ACETYL/SUCCINYL-TRANSFERASE-RELATED"/>
    <property type="match status" value="1"/>
</dbReference>
<evidence type="ECO:0000313" key="9">
    <source>
        <dbReference type="Proteomes" id="UP001260072"/>
    </source>
</evidence>
<dbReference type="RefSeq" id="WP_310520152.1">
    <property type="nucleotide sequence ID" value="NZ_BAABBS010000003.1"/>
</dbReference>
<dbReference type="PROSITE" id="PS50968">
    <property type="entry name" value="BIOTINYL_LIPOYL"/>
    <property type="match status" value="1"/>
</dbReference>
<feature type="region of interest" description="Disordered" evidence="5">
    <location>
        <begin position="80"/>
        <end position="144"/>
    </location>
</feature>
<feature type="compositionally biased region" description="Low complexity" evidence="5">
    <location>
        <begin position="82"/>
        <end position="103"/>
    </location>
</feature>
<dbReference type="InterPro" id="IPR036625">
    <property type="entry name" value="E3-bd_dom_sf"/>
</dbReference>
<dbReference type="InterPro" id="IPR023213">
    <property type="entry name" value="CAT-like_dom_sf"/>
</dbReference>
<dbReference type="EMBL" id="JAVKGS010000001">
    <property type="protein sequence ID" value="MDR5691544.1"/>
    <property type="molecule type" value="Genomic_DNA"/>
</dbReference>
<dbReference type="GO" id="GO:0016746">
    <property type="term" value="F:acyltransferase activity"/>
    <property type="evidence" value="ECO:0007669"/>
    <property type="project" value="UniProtKB-KW"/>
</dbReference>
<comment type="cofactor">
    <cofactor evidence="1 4">
        <name>(R)-lipoate</name>
        <dbReference type="ChEBI" id="CHEBI:83088"/>
    </cofactor>
</comment>
<evidence type="ECO:0000256" key="2">
    <source>
        <dbReference type="ARBA" id="ARBA00007317"/>
    </source>
</evidence>
<dbReference type="SUPFAM" id="SSF52777">
    <property type="entry name" value="CoA-dependent acyltransferases"/>
    <property type="match status" value="1"/>
</dbReference>
<comment type="caution">
    <text evidence="8">The sequence shown here is derived from an EMBL/GenBank/DDBJ whole genome shotgun (WGS) entry which is preliminary data.</text>
</comment>
<dbReference type="InterPro" id="IPR004167">
    <property type="entry name" value="PSBD"/>
</dbReference>
<keyword evidence="3 4" id="KW-0450">Lipoyl</keyword>
<dbReference type="Proteomes" id="UP001260072">
    <property type="component" value="Unassembled WGS sequence"/>
</dbReference>
<dbReference type="Pfam" id="PF02817">
    <property type="entry name" value="E3_binding"/>
    <property type="match status" value="1"/>
</dbReference>
<reference evidence="9" key="1">
    <citation type="submission" date="2023-07" db="EMBL/GenBank/DDBJ databases">
        <title>Description of three actinobacteria isolated from air of manufacturing shop in a pharmaceutical factory.</title>
        <authorList>
            <person name="Zhang D.-F."/>
        </authorList>
    </citation>
    <scope>NUCLEOTIDE SEQUENCE [LARGE SCALE GENOMIC DNA]</scope>
    <source>
        <strain evidence="9">CCTCC AB 2011122</strain>
    </source>
</reference>
<feature type="compositionally biased region" description="Low complexity" evidence="5">
    <location>
        <begin position="186"/>
        <end position="233"/>
    </location>
</feature>
<evidence type="ECO:0000256" key="3">
    <source>
        <dbReference type="ARBA" id="ARBA00022823"/>
    </source>
</evidence>
<dbReference type="Gene3D" id="4.10.320.10">
    <property type="entry name" value="E3-binding domain"/>
    <property type="match status" value="1"/>
</dbReference>
<dbReference type="InterPro" id="IPR011053">
    <property type="entry name" value="Single_hybrid_motif"/>
</dbReference>
<accession>A0ABU1FIF6</accession>
<dbReference type="Pfam" id="PF00364">
    <property type="entry name" value="Biotin_lipoyl"/>
    <property type="match status" value="1"/>
</dbReference>
<name>A0ABU1FIF6_9MICO</name>
<feature type="domain" description="Lipoyl-binding" evidence="6">
    <location>
        <begin position="2"/>
        <end position="77"/>
    </location>
</feature>
<evidence type="ECO:0000259" key="6">
    <source>
        <dbReference type="PROSITE" id="PS50968"/>
    </source>
</evidence>
<evidence type="ECO:0000256" key="1">
    <source>
        <dbReference type="ARBA" id="ARBA00001938"/>
    </source>
</evidence>
<dbReference type="InterPro" id="IPR001078">
    <property type="entry name" value="2-oxoacid_DH_actylTfrase"/>
</dbReference>
<organism evidence="8 9">
    <name type="scientific">Agromyces indicus</name>
    <dbReference type="NCBI Taxonomy" id="758919"/>
    <lineage>
        <taxon>Bacteria</taxon>
        <taxon>Bacillati</taxon>
        <taxon>Actinomycetota</taxon>
        <taxon>Actinomycetes</taxon>
        <taxon>Micrococcales</taxon>
        <taxon>Microbacteriaceae</taxon>
        <taxon>Agromyces</taxon>
    </lineage>
</organism>
<dbReference type="Gene3D" id="2.40.50.100">
    <property type="match status" value="1"/>
</dbReference>
<proteinExistence type="inferred from homology"/>
<dbReference type="PROSITE" id="PS51826">
    <property type="entry name" value="PSBD"/>
    <property type="match status" value="1"/>
</dbReference>
<dbReference type="InterPro" id="IPR000089">
    <property type="entry name" value="Biotin_lipoyl"/>
</dbReference>
<sequence>MATTVRMPEVLANTTEAAIQSWSVAVGDEVAVGQPLAEIETDKAVVEYAAEVSGTVLELLVAEGDLVDVGAPIAVVGEPGEATTSTDAAPAPAATAGDAPADPESAAPVADAEPAFDESTASQEDVASPDGGGETGSAPDAGRRFMSPLVRRLVREHGIDLVGVTGSGPEGRIVRRDVEPLIAAKGAAPAEPAAPKAEATYAQQAAPAQEAAPAASAASTPPAPPAAATTPGADADLIPHTRMRRTIARRLVESKTQVPHFYLTAECRVDRLLELRRELNAAGTVKVSVNDLVVKAVAGALADVPEANRTWSDDGVLQHRAADIAIAVALDDGLVTPVVRGVEGLSVSELGRRIADLAERARSGGLRQHEIEGGSFSVSNLGMYGTREFTAIINPPHAGILAVGAARRAPVVVDGVLEVGTVMSVTLSADHRVLDGAVAARWLAAFQARIEHPLTILA</sequence>
<dbReference type="Gene3D" id="3.30.559.10">
    <property type="entry name" value="Chloramphenicol acetyltransferase-like domain"/>
    <property type="match status" value="1"/>
</dbReference>
<gene>
    <name evidence="8" type="ORF">RH861_05635</name>
</gene>
<dbReference type="Pfam" id="PF00198">
    <property type="entry name" value="2-oxoacid_dh"/>
    <property type="match status" value="1"/>
</dbReference>
<comment type="similarity">
    <text evidence="2 4">Belongs to the 2-oxoacid dehydrogenase family.</text>
</comment>
<evidence type="ECO:0000313" key="8">
    <source>
        <dbReference type="EMBL" id="MDR5691544.1"/>
    </source>
</evidence>
<evidence type="ECO:0000256" key="5">
    <source>
        <dbReference type="SAM" id="MobiDB-lite"/>
    </source>
</evidence>
<keyword evidence="9" id="KW-1185">Reference proteome</keyword>
<dbReference type="SUPFAM" id="SSF51230">
    <property type="entry name" value="Single hybrid motif"/>
    <property type="match status" value="1"/>
</dbReference>
<dbReference type="CDD" id="cd06849">
    <property type="entry name" value="lipoyl_domain"/>
    <property type="match status" value="1"/>
</dbReference>